<dbReference type="InterPro" id="IPR002525">
    <property type="entry name" value="Transp_IS110-like_N"/>
</dbReference>
<accession>A0A4V2VQN3</accession>
<dbReference type="GO" id="GO:0004803">
    <property type="term" value="F:transposase activity"/>
    <property type="evidence" value="ECO:0007669"/>
    <property type="project" value="InterPro"/>
</dbReference>
<dbReference type="OrthoDB" id="9815354at2"/>
<dbReference type="GO" id="GO:0003677">
    <property type="term" value="F:DNA binding"/>
    <property type="evidence" value="ECO:0007669"/>
    <property type="project" value="InterPro"/>
</dbReference>
<gene>
    <name evidence="2" type="ORF">EV671_10151</name>
</gene>
<sequence>MELTPMHKRVIALDVHQAKITACAVVEHDDGRVEVTKRDFGAFKRDRRALAQWTLEIVPEVVVMESTGVYWKSPFAALEAVGIVAWVVNARHVKAVPGRKTDMADAQWLATLARAGLLRASFIPPRDLRELRLVARQRQKLVGAASAEKNRLHKVLVDAGVRLNVLVNDIHGQSARAMVKAL</sequence>
<dbReference type="Proteomes" id="UP000295110">
    <property type="component" value="Unassembled WGS sequence"/>
</dbReference>
<dbReference type="RefSeq" id="WP_132572387.1">
    <property type="nucleotide sequence ID" value="NZ_SMBU01000015.1"/>
</dbReference>
<dbReference type="Pfam" id="PF01548">
    <property type="entry name" value="DEDD_Tnp_IS110"/>
    <property type="match status" value="1"/>
</dbReference>
<proteinExistence type="predicted"/>
<dbReference type="AlphaFoldDB" id="A0A4V2VQN3"/>
<keyword evidence="3" id="KW-1185">Reference proteome</keyword>
<feature type="non-terminal residue" evidence="2">
    <location>
        <position position="182"/>
    </location>
</feature>
<comment type="caution">
    <text evidence="2">The sequence shown here is derived from an EMBL/GenBank/DDBJ whole genome shotgun (WGS) entry which is preliminary data.</text>
</comment>
<evidence type="ECO:0000259" key="1">
    <source>
        <dbReference type="Pfam" id="PF01548"/>
    </source>
</evidence>
<dbReference type="NCBIfam" id="NF033542">
    <property type="entry name" value="transpos_IS110"/>
    <property type="match status" value="1"/>
</dbReference>
<organism evidence="2 3">
    <name type="scientific">Roseateles saccharophilus</name>
    <name type="common">Pseudomonas saccharophila</name>
    <dbReference type="NCBI Taxonomy" id="304"/>
    <lineage>
        <taxon>Bacteria</taxon>
        <taxon>Pseudomonadati</taxon>
        <taxon>Pseudomonadota</taxon>
        <taxon>Betaproteobacteria</taxon>
        <taxon>Burkholderiales</taxon>
        <taxon>Sphaerotilaceae</taxon>
        <taxon>Roseateles</taxon>
    </lineage>
</organism>
<name>A0A4V2VQN3_ROSSA</name>
<protein>
    <submittedName>
        <fullName evidence="2">Transposase</fullName>
    </submittedName>
</protein>
<dbReference type="EMBL" id="SMBU01000015">
    <property type="protein sequence ID" value="TCU95309.1"/>
    <property type="molecule type" value="Genomic_DNA"/>
</dbReference>
<dbReference type="PANTHER" id="PTHR33055">
    <property type="entry name" value="TRANSPOSASE FOR INSERTION SEQUENCE ELEMENT IS1111A"/>
    <property type="match status" value="1"/>
</dbReference>
<evidence type="ECO:0000313" key="2">
    <source>
        <dbReference type="EMBL" id="TCU95309.1"/>
    </source>
</evidence>
<dbReference type="GO" id="GO:0006313">
    <property type="term" value="P:DNA transposition"/>
    <property type="evidence" value="ECO:0007669"/>
    <property type="project" value="InterPro"/>
</dbReference>
<feature type="domain" description="Transposase IS110-like N-terminal" evidence="1">
    <location>
        <begin position="12"/>
        <end position="157"/>
    </location>
</feature>
<dbReference type="InterPro" id="IPR047650">
    <property type="entry name" value="Transpos_IS110"/>
</dbReference>
<evidence type="ECO:0000313" key="3">
    <source>
        <dbReference type="Proteomes" id="UP000295110"/>
    </source>
</evidence>
<reference evidence="2 3" key="1">
    <citation type="submission" date="2019-03" db="EMBL/GenBank/DDBJ databases">
        <title>Genomic Encyclopedia of Type Strains, Phase IV (KMG-IV): sequencing the most valuable type-strain genomes for metagenomic binning, comparative biology and taxonomic classification.</title>
        <authorList>
            <person name="Goeker M."/>
        </authorList>
    </citation>
    <scope>NUCLEOTIDE SEQUENCE [LARGE SCALE GENOMIC DNA]</scope>
    <source>
        <strain evidence="2 3">DSM 654</strain>
    </source>
</reference>